<feature type="transmembrane region" description="Helical" evidence="2">
    <location>
        <begin position="386"/>
        <end position="410"/>
    </location>
</feature>
<name>A0A9X0CJ84_9CNID</name>
<keyword evidence="2" id="KW-1133">Transmembrane helix</keyword>
<protein>
    <submittedName>
        <fullName evidence="3">Uncharacterized protein</fullName>
    </submittedName>
</protein>
<keyword evidence="4" id="KW-1185">Reference proteome</keyword>
<keyword evidence="2" id="KW-0472">Membrane</keyword>
<comment type="caution">
    <text evidence="3">The sequence shown here is derived from an EMBL/GenBank/DDBJ whole genome shotgun (WGS) entry which is preliminary data.</text>
</comment>
<feature type="compositionally biased region" description="Low complexity" evidence="1">
    <location>
        <begin position="353"/>
        <end position="366"/>
    </location>
</feature>
<keyword evidence="2" id="KW-0812">Transmembrane</keyword>
<evidence type="ECO:0000256" key="2">
    <source>
        <dbReference type="SAM" id="Phobius"/>
    </source>
</evidence>
<evidence type="ECO:0000256" key="1">
    <source>
        <dbReference type="SAM" id="MobiDB-lite"/>
    </source>
</evidence>
<evidence type="ECO:0000313" key="4">
    <source>
        <dbReference type="Proteomes" id="UP001163046"/>
    </source>
</evidence>
<organism evidence="3 4">
    <name type="scientific">Desmophyllum pertusum</name>
    <dbReference type="NCBI Taxonomy" id="174260"/>
    <lineage>
        <taxon>Eukaryota</taxon>
        <taxon>Metazoa</taxon>
        <taxon>Cnidaria</taxon>
        <taxon>Anthozoa</taxon>
        <taxon>Hexacorallia</taxon>
        <taxon>Scleractinia</taxon>
        <taxon>Caryophylliina</taxon>
        <taxon>Caryophylliidae</taxon>
        <taxon>Desmophyllum</taxon>
    </lineage>
</organism>
<dbReference type="Proteomes" id="UP001163046">
    <property type="component" value="Unassembled WGS sequence"/>
</dbReference>
<accession>A0A9X0CJ84</accession>
<sequence>MKIKIKFTVIIMMYLIAIAISEDLEIFRTRLGGEDGWTRGTDSFKIPPSLCDQYRSDSVNCARFGADAKSQNGDQCICSCSNENATLIFDENEWRCLKNAHGRELLGYNQQKYVHFDNEDNDNELHDKSSWYIGCDGSEVPFKSRLFAIERGNNHKFPYFLKVNSGVSNTELLRGRIIKLGIRCTSYNGRRRYNRTLMFKYEGNLTCSISTPTLQPSATTAPLETTLTLLPSTITRTTGYVENGTKNTQTSHSVSPTIISVIIPTVSVAPPTVFDASVGAFDIPPTISATPPTVPDILSTVSYTSPTVSDDPLTVSDVLPTYSEVQPTVFDTPSTVSEVRPTVFDTPPKALVPPTTSTDTPTDLSSNVPARPSPGSERSTDNNSSFLGLITGLLASILGVIVFIVGFLVFRRRCSKSTNGGIRKDMVMTSPQTCSAYEPADENVYKELNFREPSIYASNYQVPYHTSETQQTDDDSIEDHVYAPLNISEGHNIYGHLHTQKTVYKASEDSVCDKVTRSHTHGPISINQPVYNLLEDLSVVRSKGPVNDSNNDTQPVYNVLEEPYIEPVDGSPDEPVYNTLEKRYPDDVTKPNVSEFINEPIYYILEEEPYKEFEV</sequence>
<feature type="region of interest" description="Disordered" evidence="1">
    <location>
        <begin position="339"/>
        <end position="382"/>
    </location>
</feature>
<proteinExistence type="predicted"/>
<dbReference type="AlphaFoldDB" id="A0A9X0CJ84"/>
<evidence type="ECO:0000313" key="3">
    <source>
        <dbReference type="EMBL" id="KAJ7351709.1"/>
    </source>
</evidence>
<reference evidence="3" key="1">
    <citation type="submission" date="2023-01" db="EMBL/GenBank/DDBJ databases">
        <title>Genome assembly of the deep-sea coral Lophelia pertusa.</title>
        <authorList>
            <person name="Herrera S."/>
            <person name="Cordes E."/>
        </authorList>
    </citation>
    <scope>NUCLEOTIDE SEQUENCE</scope>
    <source>
        <strain evidence="3">USNM1676648</strain>
        <tissue evidence="3">Polyp</tissue>
    </source>
</reference>
<dbReference type="OrthoDB" id="5983900at2759"/>
<dbReference type="EMBL" id="MU827358">
    <property type="protein sequence ID" value="KAJ7351709.1"/>
    <property type="molecule type" value="Genomic_DNA"/>
</dbReference>
<gene>
    <name evidence="3" type="ORF">OS493_035969</name>
</gene>